<organism evidence="1 2">
    <name type="scientific">Marivita hallyeonensis</name>
    <dbReference type="NCBI Taxonomy" id="996342"/>
    <lineage>
        <taxon>Bacteria</taxon>
        <taxon>Pseudomonadati</taxon>
        <taxon>Pseudomonadota</taxon>
        <taxon>Alphaproteobacteria</taxon>
        <taxon>Rhodobacterales</taxon>
        <taxon>Roseobacteraceae</taxon>
        <taxon>Marivita</taxon>
    </lineage>
</organism>
<dbReference type="OrthoDB" id="9891573at2"/>
<reference evidence="1 2" key="1">
    <citation type="submission" date="2016-11" db="EMBL/GenBank/DDBJ databases">
        <authorList>
            <person name="Jaros S."/>
            <person name="Januszkiewicz K."/>
            <person name="Wedrychowicz H."/>
        </authorList>
    </citation>
    <scope>NUCLEOTIDE SEQUENCE [LARGE SCALE GENOMIC DNA]</scope>
    <source>
        <strain evidence="1 2">DSM 29431</strain>
    </source>
</reference>
<name>A0A1M5W160_9RHOB</name>
<dbReference type="EMBL" id="FQXC01000004">
    <property type="protein sequence ID" value="SHH80944.1"/>
    <property type="molecule type" value="Genomic_DNA"/>
</dbReference>
<accession>A0A1M5W160</accession>
<gene>
    <name evidence="1" type="ORF">SAMN05443551_3179</name>
</gene>
<dbReference type="Proteomes" id="UP000184221">
    <property type="component" value="Unassembled WGS sequence"/>
</dbReference>
<evidence type="ECO:0000313" key="1">
    <source>
        <dbReference type="EMBL" id="SHH80944.1"/>
    </source>
</evidence>
<dbReference type="AlphaFoldDB" id="A0A1M5W160"/>
<evidence type="ECO:0000313" key="2">
    <source>
        <dbReference type="Proteomes" id="UP000184221"/>
    </source>
</evidence>
<dbReference type="RefSeq" id="WP_143152708.1">
    <property type="nucleotide sequence ID" value="NZ_FQXC01000004.1"/>
</dbReference>
<proteinExistence type="predicted"/>
<protein>
    <submittedName>
        <fullName evidence="1">Uncharacterized protein</fullName>
    </submittedName>
</protein>
<keyword evidence="2" id="KW-1185">Reference proteome</keyword>
<sequence>MPKTALLTPVYNPGIFGPGHSALVIGPKVYSFGDNGGWSVMASKTYMQNNRRRSVLVQHLDGNKVDGDAMFRYVEGSVNDNAWYVWNGLCSHQAAYAIDAATTETFDPVGFNTPYAVAATVAEKKYETDRYLVLATGPKSEIESLKDLMHTVAKYPHAPVGQPKFFEWQI</sequence>